<evidence type="ECO:0000313" key="3">
    <source>
        <dbReference type="EMBL" id="MBP2200665.1"/>
    </source>
</evidence>
<dbReference type="GO" id="GO:0032259">
    <property type="term" value="P:methylation"/>
    <property type="evidence" value="ECO:0007669"/>
    <property type="project" value="UniProtKB-KW"/>
</dbReference>
<reference evidence="3" key="1">
    <citation type="submission" date="2021-03" db="EMBL/GenBank/DDBJ databases">
        <title>Genomic Encyclopedia of Type Strains, Phase IV (KMG-V): Genome sequencing to study the core and pangenomes of soil and plant-associated prokaryotes.</title>
        <authorList>
            <person name="Whitman W."/>
        </authorList>
    </citation>
    <scope>NUCLEOTIDE SEQUENCE</scope>
    <source>
        <strain evidence="3">C4</strain>
    </source>
</reference>
<dbReference type="InterPro" id="IPR014435">
    <property type="entry name" value="BpsA"/>
</dbReference>
<dbReference type="EMBL" id="JAGGMV010000001">
    <property type="protein sequence ID" value="MBP2200665.1"/>
    <property type="molecule type" value="Genomic_DNA"/>
</dbReference>
<keyword evidence="3" id="KW-0808">Transferase</keyword>
<dbReference type="GO" id="GO:0003676">
    <property type="term" value="F:nucleic acid binding"/>
    <property type="evidence" value="ECO:0007669"/>
    <property type="project" value="InterPro"/>
</dbReference>
<dbReference type="GO" id="GO:0006596">
    <property type="term" value="P:polyamine biosynthetic process"/>
    <property type="evidence" value="ECO:0007669"/>
    <property type="project" value="InterPro"/>
</dbReference>
<dbReference type="PANTHER" id="PTHR23290:SF0">
    <property type="entry name" value="RRNA N6-ADENOSINE-METHYLTRANSFERASE METTL5"/>
    <property type="match status" value="1"/>
</dbReference>
<dbReference type="PIRSF" id="PIRSF005895">
    <property type="entry name" value="UCP005895_mtase"/>
    <property type="match status" value="1"/>
</dbReference>
<dbReference type="PANTHER" id="PTHR23290">
    <property type="entry name" value="RRNA N6-ADENOSINE-METHYLTRANSFERASE METTL5"/>
    <property type="match status" value="1"/>
</dbReference>
<sequence length="402" mass="45980">MNVIGKMGKRNTQKAKKNTKENDDDSASNKEFKILIRRIVQKTKIAEGELAIYDILRCIYRNQPISTKKIGQYTKLPLPIVSKVRTMLEGDKILKRDDKGAHYTKEGFIFVEKNLGLSLKHDLKCPMCKGKTVVFDDKFEKIYKRHKEIAKERPSVNTLIDQSFATPETATYRATIMADRGDLEGKRVLFVGDDDLTSIPVAMSGLCKEIVVADIDERLLDMIKYFSKQNKLNIKTIKHDFRNGLPKHLVDKFDVVFTDPPYTLEGVKLFMNRGIEALGSDGVLYLAVSHKPIDEHIQLQKNILAMNFLIAEMLPGFNFYEGTEIIGNTTFLARLVGKNLVKLEEKSDKIYTGQVKPVLRYYKCQKCGKIYEIGGKIKRIEDLTCDCKGNKFYMIKRSKLKD</sequence>
<dbReference type="InterPro" id="IPR029063">
    <property type="entry name" value="SAM-dependent_MTases_sf"/>
</dbReference>
<feature type="compositionally biased region" description="Basic residues" evidence="1">
    <location>
        <begin position="7"/>
        <end position="17"/>
    </location>
</feature>
<dbReference type="OrthoDB" id="358909at2157"/>
<dbReference type="CDD" id="cd02440">
    <property type="entry name" value="AdoMet_MTases"/>
    <property type="match status" value="1"/>
</dbReference>
<dbReference type="Gene3D" id="3.40.50.150">
    <property type="entry name" value="Vaccinia Virus protein VP39"/>
    <property type="match status" value="1"/>
</dbReference>
<dbReference type="Pfam" id="PF01861">
    <property type="entry name" value="BpsA_C"/>
    <property type="match status" value="1"/>
</dbReference>
<dbReference type="InterPro" id="IPR002723">
    <property type="entry name" value="BpsA_C"/>
</dbReference>
<dbReference type="GO" id="GO:0008168">
    <property type="term" value="F:methyltransferase activity"/>
    <property type="evidence" value="ECO:0007669"/>
    <property type="project" value="UniProtKB-KW"/>
</dbReference>
<evidence type="ECO:0000259" key="2">
    <source>
        <dbReference type="Pfam" id="PF01861"/>
    </source>
</evidence>
<dbReference type="InterPro" id="IPR002052">
    <property type="entry name" value="DNA_methylase_N6_adenine_CS"/>
</dbReference>
<accession>A0A8J7RFK7</accession>
<protein>
    <submittedName>
        <fullName evidence="3">Putative methyltransferase</fullName>
    </submittedName>
</protein>
<comment type="caution">
    <text evidence="3">The sequence shown here is derived from an EMBL/GenBank/DDBJ whole genome shotgun (WGS) entry which is preliminary data.</text>
</comment>
<evidence type="ECO:0000256" key="1">
    <source>
        <dbReference type="SAM" id="MobiDB-lite"/>
    </source>
</evidence>
<dbReference type="InterPro" id="IPR036390">
    <property type="entry name" value="WH_DNA-bd_sf"/>
</dbReference>
<organism evidence="3 4">
    <name type="scientific">Methanococcus voltae</name>
    <dbReference type="NCBI Taxonomy" id="2188"/>
    <lineage>
        <taxon>Archaea</taxon>
        <taxon>Methanobacteriati</taxon>
        <taxon>Methanobacteriota</taxon>
        <taxon>Methanomada group</taxon>
        <taxon>Methanococci</taxon>
        <taxon>Methanococcales</taxon>
        <taxon>Methanococcaceae</taxon>
        <taxon>Methanococcus</taxon>
    </lineage>
</organism>
<dbReference type="GO" id="GO:0016765">
    <property type="term" value="F:transferase activity, transferring alkyl or aryl (other than methyl) groups"/>
    <property type="evidence" value="ECO:0007669"/>
    <property type="project" value="InterPro"/>
</dbReference>
<feature type="region of interest" description="Disordered" evidence="1">
    <location>
        <begin position="1"/>
        <end position="26"/>
    </location>
</feature>
<dbReference type="SUPFAM" id="SSF46785">
    <property type="entry name" value="Winged helix' DNA-binding domain"/>
    <property type="match status" value="1"/>
</dbReference>
<evidence type="ECO:0000313" key="4">
    <source>
        <dbReference type="Proteomes" id="UP000740329"/>
    </source>
</evidence>
<dbReference type="SUPFAM" id="SSF53335">
    <property type="entry name" value="S-adenosyl-L-methionine-dependent methyltransferases"/>
    <property type="match status" value="1"/>
</dbReference>
<gene>
    <name evidence="3" type="ORF">J3E07_000063</name>
</gene>
<name>A0A8J7RFK7_METVO</name>
<feature type="domain" description="N(4)-bis(aminopropyl)spermidine synthase C-terminal" evidence="2">
    <location>
        <begin position="142"/>
        <end position="390"/>
    </location>
</feature>
<dbReference type="AlphaFoldDB" id="A0A8J7RFK7"/>
<dbReference type="PROSITE" id="PS00092">
    <property type="entry name" value="N6_MTASE"/>
    <property type="match status" value="1"/>
</dbReference>
<dbReference type="InterPro" id="IPR051720">
    <property type="entry name" value="rRNA_MeTrfase/Polyamine_Synth"/>
</dbReference>
<dbReference type="Proteomes" id="UP000740329">
    <property type="component" value="Unassembled WGS sequence"/>
</dbReference>
<dbReference type="RefSeq" id="WP_209590052.1">
    <property type="nucleotide sequence ID" value="NZ_JAGGMU010000001.1"/>
</dbReference>
<proteinExistence type="predicted"/>
<keyword evidence="3" id="KW-0489">Methyltransferase</keyword>